<feature type="compositionally biased region" description="Basic and acidic residues" evidence="1">
    <location>
        <begin position="89"/>
        <end position="103"/>
    </location>
</feature>
<evidence type="ECO:0000313" key="3">
    <source>
        <dbReference type="Proteomes" id="UP000050525"/>
    </source>
</evidence>
<evidence type="ECO:0000313" key="2">
    <source>
        <dbReference type="EMBL" id="KYO25167.1"/>
    </source>
</evidence>
<accession>A0A151MKW8</accession>
<feature type="compositionally biased region" description="Basic and acidic residues" evidence="1">
    <location>
        <begin position="122"/>
        <end position="134"/>
    </location>
</feature>
<keyword evidence="3" id="KW-1185">Reference proteome</keyword>
<sequence length="142" mass="16643">MPGKLQGKRRYPVQEGGKHILDMLQILCWYGSQQLYRKRGEEQGKEPKKEGMEVIEETLEDRKKEGEEEGPRVPVEEVRELGKGNSMVNKEKDEQGYEEEKVAEWQVTKKKMGRKKVKKPKMREGKEGSSKEPDFSPYQRYP</sequence>
<evidence type="ECO:0000256" key="1">
    <source>
        <dbReference type="SAM" id="MobiDB-lite"/>
    </source>
</evidence>
<dbReference type="EMBL" id="AKHW03005917">
    <property type="protein sequence ID" value="KYO25167.1"/>
    <property type="molecule type" value="Genomic_DNA"/>
</dbReference>
<dbReference type="Proteomes" id="UP000050525">
    <property type="component" value="Unassembled WGS sequence"/>
</dbReference>
<name>A0A151MKW8_ALLMI</name>
<dbReference type="AlphaFoldDB" id="A0A151MKW8"/>
<feature type="compositionally biased region" description="Basic and acidic residues" evidence="1">
    <location>
        <begin position="38"/>
        <end position="52"/>
    </location>
</feature>
<feature type="compositionally biased region" description="Basic residues" evidence="1">
    <location>
        <begin position="108"/>
        <end position="121"/>
    </location>
</feature>
<gene>
    <name evidence="2" type="ORF">Y1Q_0001793</name>
</gene>
<feature type="compositionally biased region" description="Basic and acidic residues" evidence="1">
    <location>
        <begin position="60"/>
        <end position="82"/>
    </location>
</feature>
<comment type="caution">
    <text evidence="2">The sequence shown here is derived from an EMBL/GenBank/DDBJ whole genome shotgun (WGS) entry which is preliminary data.</text>
</comment>
<reference evidence="2 3" key="1">
    <citation type="journal article" date="2012" name="Genome Biol.">
        <title>Sequencing three crocodilian genomes to illuminate the evolution of archosaurs and amniotes.</title>
        <authorList>
            <person name="St John J.A."/>
            <person name="Braun E.L."/>
            <person name="Isberg S.R."/>
            <person name="Miles L.G."/>
            <person name="Chong A.Y."/>
            <person name="Gongora J."/>
            <person name="Dalzell P."/>
            <person name="Moran C."/>
            <person name="Bed'hom B."/>
            <person name="Abzhanov A."/>
            <person name="Burgess S.C."/>
            <person name="Cooksey A.M."/>
            <person name="Castoe T.A."/>
            <person name="Crawford N.G."/>
            <person name="Densmore L.D."/>
            <person name="Drew J.C."/>
            <person name="Edwards S.V."/>
            <person name="Faircloth B.C."/>
            <person name="Fujita M.K."/>
            <person name="Greenwold M.J."/>
            <person name="Hoffmann F.G."/>
            <person name="Howard J.M."/>
            <person name="Iguchi T."/>
            <person name="Janes D.E."/>
            <person name="Khan S.Y."/>
            <person name="Kohno S."/>
            <person name="de Koning A.J."/>
            <person name="Lance S.L."/>
            <person name="McCarthy F.M."/>
            <person name="McCormack J.E."/>
            <person name="Merchant M.E."/>
            <person name="Peterson D.G."/>
            <person name="Pollock D.D."/>
            <person name="Pourmand N."/>
            <person name="Raney B.J."/>
            <person name="Roessler K.A."/>
            <person name="Sanford J.R."/>
            <person name="Sawyer R.H."/>
            <person name="Schmidt C.J."/>
            <person name="Triplett E.W."/>
            <person name="Tuberville T.D."/>
            <person name="Venegas-Anaya M."/>
            <person name="Howard J.T."/>
            <person name="Jarvis E.D."/>
            <person name="Guillette L.J.Jr."/>
            <person name="Glenn T.C."/>
            <person name="Green R.E."/>
            <person name="Ray D.A."/>
        </authorList>
    </citation>
    <scope>NUCLEOTIDE SEQUENCE [LARGE SCALE GENOMIC DNA]</scope>
    <source>
        <strain evidence="2">KSC_2009_1</strain>
    </source>
</reference>
<protein>
    <submittedName>
        <fullName evidence="2">Uncharacterized protein</fullName>
    </submittedName>
</protein>
<proteinExistence type="predicted"/>
<organism evidence="2 3">
    <name type="scientific">Alligator mississippiensis</name>
    <name type="common">American alligator</name>
    <dbReference type="NCBI Taxonomy" id="8496"/>
    <lineage>
        <taxon>Eukaryota</taxon>
        <taxon>Metazoa</taxon>
        <taxon>Chordata</taxon>
        <taxon>Craniata</taxon>
        <taxon>Vertebrata</taxon>
        <taxon>Euteleostomi</taxon>
        <taxon>Archelosauria</taxon>
        <taxon>Archosauria</taxon>
        <taxon>Crocodylia</taxon>
        <taxon>Alligatoridae</taxon>
        <taxon>Alligatorinae</taxon>
        <taxon>Alligator</taxon>
    </lineage>
</organism>
<feature type="region of interest" description="Disordered" evidence="1">
    <location>
        <begin position="38"/>
        <end position="142"/>
    </location>
</feature>